<dbReference type="GO" id="GO:0008887">
    <property type="term" value="F:glycerate kinase activity"/>
    <property type="evidence" value="ECO:0007669"/>
    <property type="project" value="UniProtKB-UniRule"/>
</dbReference>
<dbReference type="NCBIfam" id="TIGR00045">
    <property type="entry name" value="glycerate kinase"/>
    <property type="match status" value="1"/>
</dbReference>
<dbReference type="EMBL" id="FNVB01000010">
    <property type="protein sequence ID" value="SEG95260.1"/>
    <property type="molecule type" value="Genomic_DNA"/>
</dbReference>
<reference evidence="5" key="1">
    <citation type="submission" date="2016-10" db="EMBL/GenBank/DDBJ databases">
        <authorList>
            <person name="de Groot N.N."/>
        </authorList>
    </citation>
    <scope>NUCLEOTIDE SEQUENCE [LARGE SCALE GENOMIC DNA]</scope>
    <source>
        <strain evidence="5">ATCC 20501</strain>
    </source>
</reference>
<proteinExistence type="inferred from homology"/>
<keyword evidence="7" id="KW-1185">Reference proteome</keyword>
<comment type="similarity">
    <text evidence="1 4">Belongs to the glycerate kinase type-1 family.</text>
</comment>
<dbReference type="AlphaFoldDB" id="A0A1H6EBV1"/>
<dbReference type="InterPro" id="IPR036129">
    <property type="entry name" value="Glycerate_kinase_sf"/>
</dbReference>
<evidence type="ECO:0000313" key="6">
    <source>
        <dbReference type="EMBL" id="SFD58211.1"/>
    </source>
</evidence>
<dbReference type="PANTHER" id="PTHR21599:SF0">
    <property type="entry name" value="GLYCERATE KINASE"/>
    <property type="match status" value="1"/>
</dbReference>
<reference evidence="7 8" key="2">
    <citation type="submission" date="2016-10" db="EMBL/GenBank/DDBJ databases">
        <authorList>
            <person name="Varghese N."/>
            <person name="Submissions S."/>
        </authorList>
    </citation>
    <scope>NUCLEOTIDE SEQUENCE [LARGE SCALE GENOMIC DNA]</scope>
    <source>
        <strain evidence="8">ATCC 20501</strain>
        <strain evidence="6 7">CGMCC 4.3529</strain>
    </source>
</reference>
<evidence type="ECO:0000256" key="3">
    <source>
        <dbReference type="ARBA" id="ARBA00022777"/>
    </source>
</evidence>
<dbReference type="EMBL" id="FOME01000005">
    <property type="protein sequence ID" value="SFD58211.1"/>
    <property type="molecule type" value="Genomic_DNA"/>
</dbReference>
<evidence type="ECO:0000313" key="8">
    <source>
        <dbReference type="Proteomes" id="UP000236729"/>
    </source>
</evidence>
<evidence type="ECO:0000256" key="2">
    <source>
        <dbReference type="ARBA" id="ARBA00022679"/>
    </source>
</evidence>
<dbReference type="Gene3D" id="3.40.50.10350">
    <property type="entry name" value="Glycerate kinase, domain 1"/>
    <property type="match status" value="1"/>
</dbReference>
<evidence type="ECO:0000256" key="1">
    <source>
        <dbReference type="ARBA" id="ARBA00006284"/>
    </source>
</evidence>
<accession>A0A1I1THT2</accession>
<dbReference type="GO" id="GO:0031388">
    <property type="term" value="P:organic acid phosphorylation"/>
    <property type="evidence" value="ECO:0007669"/>
    <property type="project" value="UniProtKB-UniRule"/>
</dbReference>
<dbReference type="SMR" id="A0A1H6EBV1"/>
<keyword evidence="2 4" id="KW-0808">Transferase</keyword>
<evidence type="ECO:0000313" key="5">
    <source>
        <dbReference type="EMBL" id="SEG95260.1"/>
    </source>
</evidence>
<dbReference type="PIRSF" id="PIRSF006078">
    <property type="entry name" value="GlxK"/>
    <property type="match status" value="1"/>
</dbReference>
<dbReference type="PANTHER" id="PTHR21599">
    <property type="entry name" value="GLYCERATE KINASE"/>
    <property type="match status" value="1"/>
</dbReference>
<dbReference type="Pfam" id="PF02595">
    <property type="entry name" value="Gly_kinase"/>
    <property type="match status" value="1"/>
</dbReference>
<dbReference type="InterPro" id="IPR018193">
    <property type="entry name" value="Glyc_kinase_flavodox-like_fold"/>
</dbReference>
<dbReference type="SUPFAM" id="SSF110738">
    <property type="entry name" value="Glycerate kinase I"/>
    <property type="match status" value="1"/>
</dbReference>
<dbReference type="Proteomes" id="UP000236729">
    <property type="component" value="Unassembled WGS sequence"/>
</dbReference>
<dbReference type="InterPro" id="IPR018197">
    <property type="entry name" value="Glycerate_kinase_RE-like"/>
</dbReference>
<dbReference type="Proteomes" id="UP000199690">
    <property type="component" value="Unassembled WGS sequence"/>
</dbReference>
<name>A0A1H6EBV1_9PSEU</name>
<keyword evidence="3 4" id="KW-0418">Kinase</keyword>
<accession>A0A1H6EBV1</accession>
<evidence type="ECO:0000256" key="4">
    <source>
        <dbReference type="PIRNR" id="PIRNR006078"/>
    </source>
</evidence>
<dbReference type="RefSeq" id="WP_093352406.1">
    <property type="nucleotide sequence ID" value="NZ_FNVB01000010.1"/>
</dbReference>
<protein>
    <submittedName>
        <fullName evidence="5">Glycerate kinase</fullName>
    </submittedName>
</protein>
<dbReference type="InterPro" id="IPR004381">
    <property type="entry name" value="Glycerate_kinase"/>
</dbReference>
<dbReference type="Gene3D" id="3.90.1510.10">
    <property type="entry name" value="Glycerate kinase, domain 2"/>
    <property type="match status" value="1"/>
</dbReference>
<organism evidence="5 8">
    <name type="scientific">Saccharopolyspora kobensis</name>
    <dbReference type="NCBI Taxonomy" id="146035"/>
    <lineage>
        <taxon>Bacteria</taxon>
        <taxon>Bacillati</taxon>
        <taxon>Actinomycetota</taxon>
        <taxon>Actinomycetes</taxon>
        <taxon>Pseudonocardiales</taxon>
        <taxon>Pseudonocardiaceae</taxon>
        <taxon>Saccharopolyspora</taxon>
    </lineage>
</organism>
<sequence>MPGPVLIAPDKFKGSLTAPEVAAAVATGLRRARPEVEVRSAPVADGGDGTVQAAVAGGYVPIPVRVAGPVGEPVDTEIAVFDDTAVVELASASGLALLDPDELAPLAASSEGTGEAILAALDAGARTVVLGVGGSACTDGGAGMLTVLGARVLDAAEHPLPPGGGPLARVASVDLSGLDPRLAGTEVILASDVDNPLLGERGAAHVYGPQKGADPDQVRFLDEALANWSRAVLAAGGRDVAEQPGAGAAGGVGYGALAVLGARMRPGVDVVLELIDFDRQLAGAGLVIIGEGSIDEQTLHGKGPAGVAARARAAGIPVVAIAGRSELSPERLREAGIEAVYTLTDIEPDPQRCIREAATLLPELAERIAADHLKP</sequence>
<gene>
    <name evidence="5" type="ORF">SAMN02982929_06146</name>
    <name evidence="6" type="ORF">SAMN05216506_105140</name>
</gene>
<evidence type="ECO:0000313" key="7">
    <source>
        <dbReference type="Proteomes" id="UP000199690"/>
    </source>
</evidence>